<gene>
    <name evidence="1" type="ORF">H5410_043182</name>
</gene>
<organism evidence="1 2">
    <name type="scientific">Solanum commersonii</name>
    <name type="common">Commerson's wild potato</name>
    <name type="synonym">Commerson's nightshade</name>
    <dbReference type="NCBI Taxonomy" id="4109"/>
    <lineage>
        <taxon>Eukaryota</taxon>
        <taxon>Viridiplantae</taxon>
        <taxon>Streptophyta</taxon>
        <taxon>Embryophyta</taxon>
        <taxon>Tracheophyta</taxon>
        <taxon>Spermatophyta</taxon>
        <taxon>Magnoliopsida</taxon>
        <taxon>eudicotyledons</taxon>
        <taxon>Gunneridae</taxon>
        <taxon>Pentapetalae</taxon>
        <taxon>asterids</taxon>
        <taxon>lamiids</taxon>
        <taxon>Solanales</taxon>
        <taxon>Solanaceae</taxon>
        <taxon>Solanoideae</taxon>
        <taxon>Solaneae</taxon>
        <taxon>Solanum</taxon>
    </lineage>
</organism>
<accession>A0A9J5XZW9</accession>
<evidence type="ECO:0000313" key="1">
    <source>
        <dbReference type="EMBL" id="KAG5592668.1"/>
    </source>
</evidence>
<sequence>MKSPETFAQGNTDIGNLIKPCYTNSSFVDTDNPLKTRRFYEAILINTDSIEIEHLGMKITLQSSSIPDNLHIPITLLVTHKPQTYNWCDYKSAWMNFLYLRPRHTWFAKYSPNITKTIIPR</sequence>
<proteinExistence type="predicted"/>
<name>A0A9J5XZW9_SOLCO</name>
<evidence type="ECO:0000313" key="2">
    <source>
        <dbReference type="Proteomes" id="UP000824120"/>
    </source>
</evidence>
<dbReference type="AlphaFoldDB" id="A0A9J5XZW9"/>
<keyword evidence="2" id="KW-1185">Reference proteome</keyword>
<comment type="caution">
    <text evidence="1">The sequence shown here is derived from an EMBL/GenBank/DDBJ whole genome shotgun (WGS) entry which is preliminary data.</text>
</comment>
<dbReference type="Proteomes" id="UP000824120">
    <property type="component" value="Chromosome 8"/>
</dbReference>
<reference evidence="1 2" key="1">
    <citation type="submission" date="2020-09" db="EMBL/GenBank/DDBJ databases">
        <title>De no assembly of potato wild relative species, Solanum commersonii.</title>
        <authorList>
            <person name="Cho K."/>
        </authorList>
    </citation>
    <scope>NUCLEOTIDE SEQUENCE [LARGE SCALE GENOMIC DNA]</scope>
    <source>
        <strain evidence="1">LZ3.2</strain>
        <tissue evidence="1">Leaf</tissue>
    </source>
</reference>
<dbReference type="EMBL" id="JACXVP010000008">
    <property type="protein sequence ID" value="KAG5592668.1"/>
    <property type="molecule type" value="Genomic_DNA"/>
</dbReference>
<protein>
    <submittedName>
        <fullName evidence="1">Uncharacterized protein</fullName>
    </submittedName>
</protein>